<protein>
    <recommendedName>
        <fullName evidence="1">Sulfatase-modifying factor enzyme-like domain-containing protein</fullName>
    </recommendedName>
</protein>
<evidence type="ECO:0000313" key="2">
    <source>
        <dbReference type="EMBL" id="GHG98440.1"/>
    </source>
</evidence>
<reference evidence="2" key="1">
    <citation type="journal article" date="2014" name="Int. J. Syst. Evol. Microbiol.">
        <title>Complete genome sequence of Corynebacterium casei LMG S-19264T (=DSM 44701T), isolated from a smear-ripened cheese.</title>
        <authorList>
            <consortium name="US DOE Joint Genome Institute (JGI-PGF)"/>
            <person name="Walter F."/>
            <person name="Albersmeier A."/>
            <person name="Kalinowski J."/>
            <person name="Ruckert C."/>
        </authorList>
    </citation>
    <scope>NUCLEOTIDE SEQUENCE</scope>
    <source>
        <strain evidence="2">CGMCC 1.7081</strain>
    </source>
</reference>
<keyword evidence="3" id="KW-1185">Reference proteome</keyword>
<dbReference type="GO" id="GO:0120147">
    <property type="term" value="F:formylglycine-generating oxidase activity"/>
    <property type="evidence" value="ECO:0007669"/>
    <property type="project" value="TreeGrafter"/>
</dbReference>
<dbReference type="EMBL" id="BNAP01000021">
    <property type="protein sequence ID" value="GHG98440.1"/>
    <property type="molecule type" value="Genomic_DNA"/>
</dbReference>
<gene>
    <name evidence="2" type="ORF">GCM10010961_33760</name>
</gene>
<dbReference type="AlphaFoldDB" id="A0A8J3MG27"/>
<organism evidence="2 3">
    <name type="scientific">Pseudodonghicola xiamenensis</name>
    <dbReference type="NCBI Taxonomy" id="337702"/>
    <lineage>
        <taxon>Bacteria</taxon>
        <taxon>Pseudomonadati</taxon>
        <taxon>Pseudomonadota</taxon>
        <taxon>Alphaproteobacteria</taxon>
        <taxon>Rhodobacterales</taxon>
        <taxon>Paracoccaceae</taxon>
        <taxon>Pseudodonghicola</taxon>
    </lineage>
</organism>
<evidence type="ECO:0000259" key="1">
    <source>
        <dbReference type="Pfam" id="PF03781"/>
    </source>
</evidence>
<dbReference type="SUPFAM" id="SSF56436">
    <property type="entry name" value="C-type lectin-like"/>
    <property type="match status" value="1"/>
</dbReference>
<feature type="domain" description="Sulfatase-modifying factor enzyme-like" evidence="1">
    <location>
        <begin position="163"/>
        <end position="291"/>
    </location>
</feature>
<reference evidence="2" key="2">
    <citation type="submission" date="2020-09" db="EMBL/GenBank/DDBJ databases">
        <authorList>
            <person name="Sun Q."/>
            <person name="Zhou Y."/>
        </authorList>
    </citation>
    <scope>NUCLEOTIDE SEQUENCE</scope>
    <source>
        <strain evidence="2">CGMCC 1.7081</strain>
    </source>
</reference>
<sequence>MFGPGSVVKYLGPRAFGPVAAGLCLFAIWGGAARAQDVEWKDSYYNPQPAETDLILPMPCGGAMAFRRVDTPNPDGAIGDVTVVLGRQDEAQPFLDGVRRSFVSGPFSDGGGLAKGYFYMSKYELAAPQYDVVMQSTCPEKKPRKRDFVPSVDHSKLDYDLFAQRYTLWLMAENPDFLPMVGQTRAFLRLPSEDEWEYAARGGLTLDDALFRSPLPVLGEGEQISEYVAYGGADSASGKLQIIGTLKPNPIGLHDMLGNAAEIVETPFSMVRHGRLHGQVGGYVKRGGDARTPIGSLTLATRFEVPPYDTISGKPTADRYTGTRLVLSGLAITSPEQGEAMIAALDALAQPDPGTQAAATEQEALALLADLSDRATSARERGQIARIRAVLDAAQAERNTQRDRSIRLIMSSSVLVCDQAVQRYLNALAIGLLLPDYDLMERDALNSADPQLLQEVREQRQAALDQFNALDGKAMGNVIDYANFVEGLASEYSADLLQRQLDFMWPDMRQRSARRVSCMTLLEEHLDLRRREGFADPSVISGAFRDVAIEFAKQE</sequence>
<accession>A0A8J3MG27</accession>
<dbReference type="InterPro" id="IPR005532">
    <property type="entry name" value="SUMF_dom"/>
</dbReference>
<dbReference type="InterPro" id="IPR042095">
    <property type="entry name" value="SUMF_sf"/>
</dbReference>
<dbReference type="Pfam" id="PF03781">
    <property type="entry name" value="FGE-sulfatase"/>
    <property type="match status" value="1"/>
</dbReference>
<evidence type="ECO:0000313" key="3">
    <source>
        <dbReference type="Proteomes" id="UP000611500"/>
    </source>
</evidence>
<dbReference type="InterPro" id="IPR051043">
    <property type="entry name" value="Sulfatase_Mod_Factor_Kinase"/>
</dbReference>
<proteinExistence type="predicted"/>
<dbReference type="PANTHER" id="PTHR23150:SF19">
    <property type="entry name" value="FORMYLGLYCINE-GENERATING ENZYME"/>
    <property type="match status" value="1"/>
</dbReference>
<comment type="caution">
    <text evidence="2">The sequence shown here is derived from an EMBL/GenBank/DDBJ whole genome shotgun (WGS) entry which is preliminary data.</text>
</comment>
<dbReference type="RefSeq" id="WP_051312719.1">
    <property type="nucleotide sequence ID" value="NZ_BNAP01000021.1"/>
</dbReference>
<name>A0A8J3MG27_9RHOB</name>
<dbReference type="Gene3D" id="3.90.1580.10">
    <property type="entry name" value="paralog of FGE (formylglycine-generating enzyme)"/>
    <property type="match status" value="1"/>
</dbReference>
<dbReference type="PANTHER" id="PTHR23150">
    <property type="entry name" value="SULFATASE MODIFYING FACTOR 1, 2"/>
    <property type="match status" value="1"/>
</dbReference>
<dbReference type="InterPro" id="IPR016187">
    <property type="entry name" value="CTDL_fold"/>
</dbReference>
<dbReference type="Proteomes" id="UP000611500">
    <property type="component" value="Unassembled WGS sequence"/>
</dbReference>